<evidence type="ECO:0000313" key="4">
    <source>
        <dbReference type="Proteomes" id="UP000234951"/>
    </source>
</evidence>
<dbReference type="RefSeq" id="WP_101578738.1">
    <property type="nucleotide sequence ID" value="NZ_PGVA01000049.1"/>
</dbReference>
<dbReference type="AlphaFoldDB" id="A0A2N5GI49"/>
<dbReference type="Proteomes" id="UP000235114">
    <property type="component" value="Unassembled WGS sequence"/>
</dbReference>
<evidence type="ECO:0000256" key="1">
    <source>
        <dbReference type="SAM" id="Coils"/>
    </source>
</evidence>
<dbReference type="EMBL" id="PGVA01000049">
    <property type="protein sequence ID" value="PLR80566.1"/>
    <property type="molecule type" value="Genomic_DNA"/>
</dbReference>
<organism evidence="2 4">
    <name type="scientific">Bacillus canaveralius</name>
    <dbReference type="NCBI Taxonomy" id="1403243"/>
    <lineage>
        <taxon>Bacteria</taxon>
        <taxon>Bacillati</taxon>
        <taxon>Bacillota</taxon>
        <taxon>Bacilli</taxon>
        <taxon>Bacillales</taxon>
        <taxon>Bacillaceae</taxon>
        <taxon>Bacillus</taxon>
    </lineage>
</organism>
<gene>
    <name evidence="2" type="ORF">CU635_17890</name>
    <name evidence="3" type="ORF">CVD25_18645</name>
</gene>
<feature type="coiled-coil region" evidence="1">
    <location>
        <begin position="18"/>
        <end position="55"/>
    </location>
</feature>
<evidence type="ECO:0000313" key="3">
    <source>
        <dbReference type="EMBL" id="PLR92514.1"/>
    </source>
</evidence>
<reference evidence="3 5" key="2">
    <citation type="submission" date="2017-12" db="EMBL/GenBank/DDBJ databases">
        <title>Comparative Functional Genomics of Dry Heat Resistant strains isolated from the Viking Spacecraft.</title>
        <authorList>
            <person name="Seuylemezian A."/>
            <person name="Cooper K."/>
            <person name="Vaishampayan P."/>
        </authorList>
    </citation>
    <scope>NUCLEOTIDE SEQUENCE [LARGE SCALE GENOMIC DNA]</scope>
    <source>
        <strain evidence="3 5">ATCC 29669</strain>
    </source>
</reference>
<accession>A0A2N5GI49</accession>
<proteinExistence type="predicted"/>
<dbReference type="OrthoDB" id="1706434at2"/>
<keyword evidence="1" id="KW-0175">Coiled coil</keyword>
<reference evidence="2 4" key="1">
    <citation type="submission" date="2017-11" db="EMBL/GenBank/DDBJ databases">
        <title>Comparitive Functional Genomics of Dry Heat Resistant strains isolated from the Viking Spacecraft.</title>
        <authorList>
            <person name="Seuylemezian A."/>
            <person name="Cooper K."/>
            <person name="Vaishampayan P."/>
        </authorList>
    </citation>
    <scope>NUCLEOTIDE SEQUENCE [LARGE SCALE GENOMIC DNA]</scope>
    <source>
        <strain evidence="2 4">M4.6</strain>
    </source>
</reference>
<sequence length="218" mass="25353">MTNQYDVEEIVIAVLRRMESAKQKKQQLLVIAKDLQQHKEQIEELKSHWDVIERQPDSSDIPCSTCQAVFLDVNQDLLVKGALGIIDTPESLLFSKLMSQGFHVDFVPNNSLSWILKPHDNQTVNNKYMTQLLDYHQRLQDFGVHFYPLKSIIPEEKEQLSRSSDGKQFINFDEKLLTKEIIDRWKEDCIHVHRDTIITPLARDTAKEKDIKIIDGRG</sequence>
<evidence type="ECO:0000313" key="2">
    <source>
        <dbReference type="EMBL" id="PLR80566.1"/>
    </source>
</evidence>
<dbReference type="EMBL" id="PGVD01000057">
    <property type="protein sequence ID" value="PLR92514.1"/>
    <property type="molecule type" value="Genomic_DNA"/>
</dbReference>
<protein>
    <submittedName>
        <fullName evidence="2">Uncharacterized protein</fullName>
    </submittedName>
</protein>
<keyword evidence="5" id="KW-1185">Reference proteome</keyword>
<name>A0A2N5GI49_9BACI</name>
<evidence type="ECO:0000313" key="5">
    <source>
        <dbReference type="Proteomes" id="UP000235114"/>
    </source>
</evidence>
<dbReference type="Proteomes" id="UP000234951">
    <property type="component" value="Unassembled WGS sequence"/>
</dbReference>
<comment type="caution">
    <text evidence="2">The sequence shown here is derived from an EMBL/GenBank/DDBJ whole genome shotgun (WGS) entry which is preliminary data.</text>
</comment>